<reference evidence="1" key="2">
    <citation type="submission" date="2022-01" db="EMBL/GenBank/DDBJ databases">
        <authorList>
            <person name="Yamashiro T."/>
            <person name="Shiraishi A."/>
            <person name="Satake H."/>
            <person name="Nakayama K."/>
        </authorList>
    </citation>
    <scope>NUCLEOTIDE SEQUENCE</scope>
</reference>
<proteinExistence type="predicted"/>
<evidence type="ECO:0000313" key="2">
    <source>
        <dbReference type="Proteomes" id="UP001151760"/>
    </source>
</evidence>
<name>A0ABQ5C1T7_9ASTR</name>
<dbReference type="Proteomes" id="UP001151760">
    <property type="component" value="Unassembled WGS sequence"/>
</dbReference>
<gene>
    <name evidence="1" type="ORF">Tco_0891052</name>
</gene>
<dbReference type="EMBL" id="BQNB010013862">
    <property type="protein sequence ID" value="GJT21115.1"/>
    <property type="molecule type" value="Genomic_DNA"/>
</dbReference>
<organism evidence="1 2">
    <name type="scientific">Tanacetum coccineum</name>
    <dbReference type="NCBI Taxonomy" id="301880"/>
    <lineage>
        <taxon>Eukaryota</taxon>
        <taxon>Viridiplantae</taxon>
        <taxon>Streptophyta</taxon>
        <taxon>Embryophyta</taxon>
        <taxon>Tracheophyta</taxon>
        <taxon>Spermatophyta</taxon>
        <taxon>Magnoliopsida</taxon>
        <taxon>eudicotyledons</taxon>
        <taxon>Gunneridae</taxon>
        <taxon>Pentapetalae</taxon>
        <taxon>asterids</taxon>
        <taxon>campanulids</taxon>
        <taxon>Asterales</taxon>
        <taxon>Asteraceae</taxon>
        <taxon>Asteroideae</taxon>
        <taxon>Anthemideae</taxon>
        <taxon>Anthemidinae</taxon>
        <taxon>Tanacetum</taxon>
    </lineage>
</organism>
<accession>A0ABQ5C1T7</accession>
<reference evidence="1" key="1">
    <citation type="journal article" date="2022" name="Int. J. Mol. Sci.">
        <title>Draft Genome of Tanacetum Coccineum: Genomic Comparison of Closely Related Tanacetum-Family Plants.</title>
        <authorList>
            <person name="Yamashiro T."/>
            <person name="Shiraishi A."/>
            <person name="Nakayama K."/>
            <person name="Satake H."/>
        </authorList>
    </citation>
    <scope>NUCLEOTIDE SEQUENCE</scope>
</reference>
<protein>
    <submittedName>
        <fullName evidence="1">Uncharacterized protein</fullName>
    </submittedName>
</protein>
<keyword evidence="2" id="KW-1185">Reference proteome</keyword>
<evidence type="ECO:0000313" key="1">
    <source>
        <dbReference type="EMBL" id="GJT21115.1"/>
    </source>
</evidence>
<sequence length="109" mass="11740">MSALVLGTNGETSNLTSKKVNSSGSLFWNVDSSSTSTTPIVEKINKIKRLIIDGTATLVDYEGKPLTRVDSSGDYDSEDEVASVDNNMANFLASKDVGYGTNSLLEQWK</sequence>
<comment type="caution">
    <text evidence="1">The sequence shown here is derived from an EMBL/GenBank/DDBJ whole genome shotgun (WGS) entry which is preliminary data.</text>
</comment>